<name>A0AAV5TK59_9BILA</name>
<accession>A0AAV5TK59</accession>
<keyword evidence="1" id="KW-1133">Transmembrane helix</keyword>
<evidence type="ECO:0000256" key="1">
    <source>
        <dbReference type="SAM" id="Phobius"/>
    </source>
</evidence>
<evidence type="ECO:0000313" key="2">
    <source>
        <dbReference type="EMBL" id="GMS94750.1"/>
    </source>
</evidence>
<reference evidence="2" key="1">
    <citation type="submission" date="2023-10" db="EMBL/GenBank/DDBJ databases">
        <title>Genome assembly of Pristionchus species.</title>
        <authorList>
            <person name="Yoshida K."/>
            <person name="Sommer R.J."/>
        </authorList>
    </citation>
    <scope>NUCLEOTIDE SEQUENCE</scope>
    <source>
        <strain evidence="2">RS0144</strain>
    </source>
</reference>
<feature type="transmembrane region" description="Helical" evidence="1">
    <location>
        <begin position="68"/>
        <end position="91"/>
    </location>
</feature>
<keyword evidence="3" id="KW-1185">Reference proteome</keyword>
<dbReference type="EMBL" id="BTSX01000004">
    <property type="protein sequence ID" value="GMS94750.1"/>
    <property type="molecule type" value="Genomic_DNA"/>
</dbReference>
<comment type="caution">
    <text evidence="2">The sequence shown here is derived from an EMBL/GenBank/DDBJ whole genome shotgun (WGS) entry which is preliminary data.</text>
</comment>
<dbReference type="Proteomes" id="UP001432027">
    <property type="component" value="Unassembled WGS sequence"/>
</dbReference>
<evidence type="ECO:0008006" key="4">
    <source>
        <dbReference type="Google" id="ProtNLM"/>
    </source>
</evidence>
<feature type="transmembrane region" description="Helical" evidence="1">
    <location>
        <begin position="112"/>
        <end position="132"/>
    </location>
</feature>
<evidence type="ECO:0000313" key="3">
    <source>
        <dbReference type="Proteomes" id="UP001432027"/>
    </source>
</evidence>
<feature type="transmembrane region" description="Helical" evidence="1">
    <location>
        <begin position="25"/>
        <end position="48"/>
    </location>
</feature>
<keyword evidence="1" id="KW-0472">Membrane</keyword>
<proteinExistence type="predicted"/>
<feature type="transmembrane region" description="Helical" evidence="1">
    <location>
        <begin position="152"/>
        <end position="169"/>
    </location>
</feature>
<sequence length="171" mass="20156">VLFTCIPVCFLVYFEKDHRSRNYRVYELSVLVFSIIAEIWLVMGVPIFLLNHSVVYCAGYVPFGMDSSLYSCIYAAFFFEIANAHTSCMYYRRNVIVNYDTPHRWKKARVLVILRICSFITLIAMYLLVQRIQYPREDASEDLLWLRHYPCVVYIVFNSYVIMLVASLSHT</sequence>
<keyword evidence="1" id="KW-0812">Transmembrane</keyword>
<dbReference type="AlphaFoldDB" id="A0AAV5TK59"/>
<feature type="non-terminal residue" evidence="2">
    <location>
        <position position="1"/>
    </location>
</feature>
<organism evidence="2 3">
    <name type="scientific">Pristionchus entomophagus</name>
    <dbReference type="NCBI Taxonomy" id="358040"/>
    <lineage>
        <taxon>Eukaryota</taxon>
        <taxon>Metazoa</taxon>
        <taxon>Ecdysozoa</taxon>
        <taxon>Nematoda</taxon>
        <taxon>Chromadorea</taxon>
        <taxon>Rhabditida</taxon>
        <taxon>Rhabditina</taxon>
        <taxon>Diplogasteromorpha</taxon>
        <taxon>Diplogasteroidea</taxon>
        <taxon>Neodiplogasteridae</taxon>
        <taxon>Pristionchus</taxon>
    </lineage>
</organism>
<gene>
    <name evidence="2" type="ORF">PENTCL1PPCAC_16922</name>
</gene>
<protein>
    <recommendedName>
        <fullName evidence="4">G protein-coupled receptor</fullName>
    </recommendedName>
</protein>